<dbReference type="AlphaFoldDB" id="A0AAV4JMC3"/>
<gene>
    <name evidence="1" type="ORF">ElyMa_006961800</name>
</gene>
<accession>A0AAV4JMC3</accession>
<evidence type="ECO:0000313" key="2">
    <source>
        <dbReference type="Proteomes" id="UP000762676"/>
    </source>
</evidence>
<protein>
    <submittedName>
        <fullName evidence="1">Uncharacterized protein</fullName>
    </submittedName>
</protein>
<dbReference type="Proteomes" id="UP000762676">
    <property type="component" value="Unassembled WGS sequence"/>
</dbReference>
<evidence type="ECO:0000313" key="1">
    <source>
        <dbReference type="EMBL" id="GFS22853.1"/>
    </source>
</evidence>
<name>A0AAV4JMC3_9GAST</name>
<organism evidence="1 2">
    <name type="scientific">Elysia marginata</name>
    <dbReference type="NCBI Taxonomy" id="1093978"/>
    <lineage>
        <taxon>Eukaryota</taxon>
        <taxon>Metazoa</taxon>
        <taxon>Spiralia</taxon>
        <taxon>Lophotrochozoa</taxon>
        <taxon>Mollusca</taxon>
        <taxon>Gastropoda</taxon>
        <taxon>Heterobranchia</taxon>
        <taxon>Euthyneura</taxon>
        <taxon>Panpulmonata</taxon>
        <taxon>Sacoglossa</taxon>
        <taxon>Placobranchoidea</taxon>
        <taxon>Plakobranchidae</taxon>
        <taxon>Elysia</taxon>
    </lineage>
</organism>
<proteinExistence type="predicted"/>
<dbReference type="EMBL" id="BMAT01013913">
    <property type="protein sequence ID" value="GFS22853.1"/>
    <property type="molecule type" value="Genomic_DNA"/>
</dbReference>
<sequence>MKNLQLKCEGSPILRRRDMANQQDNTSETTVLQQQMYKTYHYITSIHWPEIISNTGLWKRTQQQPMEMEMRRNKVEIDWAHFKETKAVL</sequence>
<keyword evidence="2" id="KW-1185">Reference proteome</keyword>
<comment type="caution">
    <text evidence="1">The sequence shown here is derived from an EMBL/GenBank/DDBJ whole genome shotgun (WGS) entry which is preliminary data.</text>
</comment>
<reference evidence="1 2" key="1">
    <citation type="journal article" date="2021" name="Elife">
        <title>Chloroplast acquisition without the gene transfer in kleptoplastic sea slugs, Plakobranchus ocellatus.</title>
        <authorList>
            <person name="Maeda T."/>
            <person name="Takahashi S."/>
            <person name="Yoshida T."/>
            <person name="Shimamura S."/>
            <person name="Takaki Y."/>
            <person name="Nagai Y."/>
            <person name="Toyoda A."/>
            <person name="Suzuki Y."/>
            <person name="Arimoto A."/>
            <person name="Ishii H."/>
            <person name="Satoh N."/>
            <person name="Nishiyama T."/>
            <person name="Hasebe M."/>
            <person name="Maruyama T."/>
            <person name="Minagawa J."/>
            <person name="Obokata J."/>
            <person name="Shigenobu S."/>
        </authorList>
    </citation>
    <scope>NUCLEOTIDE SEQUENCE [LARGE SCALE GENOMIC DNA]</scope>
</reference>